<evidence type="ECO:0000313" key="2">
    <source>
        <dbReference type="Proteomes" id="UP000033722"/>
    </source>
</evidence>
<protein>
    <submittedName>
        <fullName evidence="1">Uncharacterized protein</fullName>
    </submittedName>
</protein>
<dbReference type="PATRIC" id="fig|1359157.3.peg.269"/>
<sequence length="41" mass="4672">MITRDIVLFSLPQHRRSTTAKIMLRSKKGAVSMGMSICYSR</sequence>
<comment type="caution">
    <text evidence="1">The sequence shown here is derived from an EMBL/GenBank/DDBJ whole genome shotgun (WGS) entry which is preliminary data.</text>
</comment>
<proteinExistence type="predicted"/>
<dbReference type="EMBL" id="LAOD01000016">
    <property type="protein sequence ID" value="KJV86104.1"/>
    <property type="molecule type" value="Genomic_DNA"/>
</dbReference>
<dbReference type="AlphaFoldDB" id="A0A0F3Q3T2"/>
<accession>A0A0F3Q3T2</accession>
<name>A0A0F3Q3T2_ANAPH</name>
<dbReference type="Proteomes" id="UP000033722">
    <property type="component" value="Unassembled WGS sequence"/>
</dbReference>
<evidence type="ECO:0000313" key="1">
    <source>
        <dbReference type="EMBL" id="KJV86104.1"/>
    </source>
</evidence>
<organism evidence="1 2">
    <name type="scientific">Anaplasma phagocytophilum str. CRT53-1</name>
    <dbReference type="NCBI Taxonomy" id="1359157"/>
    <lineage>
        <taxon>Bacteria</taxon>
        <taxon>Pseudomonadati</taxon>
        <taxon>Pseudomonadota</taxon>
        <taxon>Alphaproteobacteria</taxon>
        <taxon>Rickettsiales</taxon>
        <taxon>Anaplasmataceae</taxon>
        <taxon>Anaplasma</taxon>
        <taxon>phagocytophilum group</taxon>
    </lineage>
</organism>
<reference evidence="1 2" key="1">
    <citation type="submission" date="2015-01" db="EMBL/GenBank/DDBJ databases">
        <title>Genome Sequencing of Rickettsiales.</title>
        <authorList>
            <person name="Daugherty S.C."/>
            <person name="Su Q."/>
            <person name="Abolude K."/>
            <person name="Beier-Sexton M."/>
            <person name="Carlyon J.A."/>
            <person name="Carter R."/>
            <person name="Day N.P."/>
            <person name="Dumler S.J."/>
            <person name="Dyachenko V."/>
            <person name="Godinez A."/>
            <person name="Kurtti T.J."/>
            <person name="Lichay M."/>
            <person name="Mullins K.E."/>
            <person name="Ott S."/>
            <person name="Pappas-Brown V."/>
            <person name="Paris D.H."/>
            <person name="Patel P."/>
            <person name="Richards A.L."/>
            <person name="Sadzewicz L."/>
            <person name="Sears K."/>
            <person name="Seidman D."/>
            <person name="Sengamalay N."/>
            <person name="Stenos J."/>
            <person name="Tallon L.J."/>
            <person name="Vincent G."/>
            <person name="Fraser C.M."/>
            <person name="Munderloh U."/>
            <person name="Dunning-Hotopp J.C."/>
        </authorList>
    </citation>
    <scope>NUCLEOTIDE SEQUENCE [LARGE SCALE GENOMIC DNA]</scope>
    <source>
        <strain evidence="1 2">CRT53-1</strain>
    </source>
</reference>
<gene>
    <name evidence="1" type="ORF">APHCRT_0605</name>
</gene>